<organism evidence="2 3">
    <name type="scientific">Polarella glacialis</name>
    <name type="common">Dinoflagellate</name>
    <dbReference type="NCBI Taxonomy" id="89957"/>
    <lineage>
        <taxon>Eukaryota</taxon>
        <taxon>Sar</taxon>
        <taxon>Alveolata</taxon>
        <taxon>Dinophyceae</taxon>
        <taxon>Suessiales</taxon>
        <taxon>Suessiaceae</taxon>
        <taxon>Polarella</taxon>
    </lineage>
</organism>
<evidence type="ECO:0000313" key="3">
    <source>
        <dbReference type="Proteomes" id="UP000654075"/>
    </source>
</evidence>
<protein>
    <submittedName>
        <fullName evidence="2">Uncharacterized protein</fullName>
    </submittedName>
</protein>
<keyword evidence="1" id="KW-0812">Transmembrane</keyword>
<comment type="caution">
    <text evidence="2">The sequence shown here is derived from an EMBL/GenBank/DDBJ whole genome shotgun (WGS) entry which is preliminary data.</text>
</comment>
<dbReference type="AlphaFoldDB" id="A0A813G434"/>
<dbReference type="EMBL" id="CAJNNV010026819">
    <property type="protein sequence ID" value="CAE8619078.1"/>
    <property type="molecule type" value="Genomic_DNA"/>
</dbReference>
<feature type="transmembrane region" description="Helical" evidence="1">
    <location>
        <begin position="106"/>
        <end position="128"/>
    </location>
</feature>
<keyword evidence="1" id="KW-1133">Transmembrane helix</keyword>
<name>A0A813G434_POLGL</name>
<accession>A0A813G434</accession>
<dbReference type="Proteomes" id="UP000654075">
    <property type="component" value="Unassembled WGS sequence"/>
</dbReference>
<evidence type="ECO:0000313" key="2">
    <source>
        <dbReference type="EMBL" id="CAE8619078.1"/>
    </source>
</evidence>
<reference evidence="2" key="1">
    <citation type="submission" date="2021-02" db="EMBL/GenBank/DDBJ databases">
        <authorList>
            <person name="Dougan E. K."/>
            <person name="Rhodes N."/>
            <person name="Thang M."/>
            <person name="Chan C."/>
        </authorList>
    </citation>
    <scope>NUCLEOTIDE SEQUENCE</scope>
</reference>
<evidence type="ECO:0000256" key="1">
    <source>
        <dbReference type="SAM" id="Phobius"/>
    </source>
</evidence>
<keyword evidence="3" id="KW-1185">Reference proteome</keyword>
<sequence>MLSPWFIFGGSGVSLRELGFAARGELPDTIKLTDVADFVVATRQGGGNLIGVLHSLGYTRGMLEALGFPEGKRVASMLKYAVLGDTPAPAVPSQLSAGQRTWAPPLLLMLLLLLVLFSSVVVVVAVVVRSAISCLMPESYISVQWCHQ</sequence>
<gene>
    <name evidence="2" type="ORF">PGLA1383_LOCUS36671</name>
</gene>
<proteinExistence type="predicted"/>
<keyword evidence="1" id="KW-0472">Membrane</keyword>